<accession>J9DMP5</accession>
<dbReference type="HOGENOM" id="CLU_3159977_0_0_1"/>
<proteinExistence type="predicted"/>
<reference evidence="3" key="2">
    <citation type="submission" date="2015-07" db="EMBL/GenBank/DDBJ databases">
        <title>Contrasting host-pathogen interactions and genome evolution in two generalist and specialist microsporidian pathogens of mosquitoes.</title>
        <authorList>
            <consortium name="The Broad Institute Genomics Platform"/>
            <consortium name="The Broad Institute Genome Sequencing Center for Infectious Disease"/>
            <person name="Cuomo C.A."/>
            <person name="Sanscrainte N.D."/>
            <person name="Goldberg J.M."/>
            <person name="Heiman D."/>
            <person name="Young S."/>
            <person name="Zeng Q."/>
            <person name="Becnel J.J."/>
            <person name="Birren B.W."/>
        </authorList>
    </citation>
    <scope>NUCLEOTIDE SEQUENCE [LARGE SCALE GENOMIC DNA]</scope>
    <source>
        <strain evidence="3">USNM 41457</strain>
    </source>
</reference>
<organism evidence="2 3">
    <name type="scientific">Edhazardia aedis (strain USNM 41457)</name>
    <name type="common">Microsporidian parasite</name>
    <dbReference type="NCBI Taxonomy" id="1003232"/>
    <lineage>
        <taxon>Eukaryota</taxon>
        <taxon>Fungi</taxon>
        <taxon>Fungi incertae sedis</taxon>
        <taxon>Microsporidia</taxon>
        <taxon>Edhazardia</taxon>
    </lineage>
</organism>
<keyword evidence="3" id="KW-1185">Reference proteome</keyword>
<dbReference type="Pfam" id="PF10382">
    <property type="entry name" value="ZGRF1-like_N"/>
    <property type="match status" value="1"/>
</dbReference>
<dbReference type="EMBL" id="AFBI03000029">
    <property type="protein sequence ID" value="EJW03855.1"/>
    <property type="molecule type" value="Genomic_DNA"/>
</dbReference>
<sequence length="48" mass="5920">MIECVYTKDKLKKGKSWKDGYLKYSNKKFFLYDEREEANLFVCVQEFR</sequence>
<dbReference type="InterPro" id="IPR018838">
    <property type="entry name" value="ZGRF1-like_N"/>
</dbReference>
<gene>
    <name evidence="2" type="ORF">EDEG_01854</name>
</gene>
<dbReference type="InParanoid" id="J9DMP5"/>
<dbReference type="AlphaFoldDB" id="J9DMP5"/>
<feature type="domain" description="5'-3' DNA helicase ZGRF1-like N-terminal" evidence="1">
    <location>
        <begin position="3"/>
        <end position="37"/>
    </location>
</feature>
<dbReference type="Proteomes" id="UP000003163">
    <property type="component" value="Unassembled WGS sequence"/>
</dbReference>
<evidence type="ECO:0000259" key="1">
    <source>
        <dbReference type="Pfam" id="PF10382"/>
    </source>
</evidence>
<evidence type="ECO:0000313" key="2">
    <source>
        <dbReference type="EMBL" id="EJW03855.1"/>
    </source>
</evidence>
<protein>
    <recommendedName>
        <fullName evidence="1">5'-3' DNA helicase ZGRF1-like N-terminal domain-containing protein</fullName>
    </recommendedName>
</protein>
<evidence type="ECO:0000313" key="3">
    <source>
        <dbReference type="Proteomes" id="UP000003163"/>
    </source>
</evidence>
<name>J9DMP5_EDHAE</name>
<comment type="caution">
    <text evidence="2">The sequence shown here is derived from an EMBL/GenBank/DDBJ whole genome shotgun (WGS) entry which is preliminary data.</text>
</comment>
<dbReference type="VEuPathDB" id="MicrosporidiaDB:EDEG_01854"/>
<reference evidence="2 3" key="1">
    <citation type="submission" date="2011-08" db="EMBL/GenBank/DDBJ databases">
        <authorList>
            <person name="Liu Z.J."/>
            <person name="Shi F.L."/>
            <person name="Lu J.Q."/>
            <person name="Li M."/>
            <person name="Wang Z.L."/>
        </authorList>
    </citation>
    <scope>NUCLEOTIDE SEQUENCE [LARGE SCALE GENOMIC DNA]</scope>
    <source>
        <strain evidence="2 3">USNM 41457</strain>
    </source>
</reference>